<evidence type="ECO:0000256" key="2">
    <source>
        <dbReference type="ARBA" id="ARBA00022614"/>
    </source>
</evidence>
<evidence type="ECO:0000256" key="5">
    <source>
        <dbReference type="ARBA" id="ARBA00022821"/>
    </source>
</evidence>
<comment type="caution">
    <text evidence="11">The sequence shown here is derived from an EMBL/GenBank/DDBJ whole genome shotgun (WGS) entry which is preliminary data.</text>
</comment>
<dbReference type="SMART" id="SM00369">
    <property type="entry name" value="LRR_TYP"/>
    <property type="match status" value="4"/>
</dbReference>
<keyword evidence="6" id="KW-0067">ATP-binding</keyword>
<feature type="coiled-coil region" evidence="7">
    <location>
        <begin position="43"/>
        <end position="70"/>
    </location>
</feature>
<dbReference type="Proteomes" id="UP001168098">
    <property type="component" value="Unassembled WGS sequence"/>
</dbReference>
<dbReference type="AlphaFoldDB" id="A0AA39DQ08"/>
<feature type="domain" description="Disease resistance protein winged helix" evidence="9">
    <location>
        <begin position="415"/>
        <end position="481"/>
    </location>
</feature>
<gene>
    <name evidence="11" type="ORF">PVL29_011843</name>
</gene>
<protein>
    <recommendedName>
        <fullName evidence="13">NB-ARC domain-containing protein</fullName>
    </recommendedName>
</protein>
<dbReference type="GO" id="GO:0043531">
    <property type="term" value="F:ADP binding"/>
    <property type="evidence" value="ECO:0007669"/>
    <property type="project" value="InterPro"/>
</dbReference>
<dbReference type="SUPFAM" id="SSF52058">
    <property type="entry name" value="L domain-like"/>
    <property type="match status" value="1"/>
</dbReference>
<accession>A0AA39DQ08</accession>
<keyword evidence="12" id="KW-1185">Reference proteome</keyword>
<feature type="domain" description="NB-ARC" evidence="8">
    <location>
        <begin position="161"/>
        <end position="329"/>
    </location>
</feature>
<keyword evidence="5" id="KW-0611">Plant defense</keyword>
<keyword evidence="4" id="KW-0547">Nucleotide-binding</keyword>
<evidence type="ECO:0000259" key="10">
    <source>
        <dbReference type="Pfam" id="PF23598"/>
    </source>
</evidence>
<dbReference type="InterPro" id="IPR003591">
    <property type="entry name" value="Leu-rich_rpt_typical-subtyp"/>
</dbReference>
<dbReference type="Pfam" id="PF23559">
    <property type="entry name" value="WHD_DRP"/>
    <property type="match status" value="1"/>
</dbReference>
<comment type="similarity">
    <text evidence="1">Belongs to the disease resistance NB-LRR family.</text>
</comment>
<dbReference type="InterPro" id="IPR032675">
    <property type="entry name" value="LRR_dom_sf"/>
</dbReference>
<dbReference type="GO" id="GO:0006952">
    <property type="term" value="P:defense response"/>
    <property type="evidence" value="ECO:0007669"/>
    <property type="project" value="UniProtKB-KW"/>
</dbReference>
<dbReference type="Pfam" id="PF00931">
    <property type="entry name" value="NB-ARC"/>
    <property type="match status" value="1"/>
</dbReference>
<keyword evidence="2" id="KW-0433">Leucine-rich repeat</keyword>
<reference evidence="11 12" key="1">
    <citation type="journal article" date="2023" name="BMC Biotechnol.">
        <title>Vitis rotundifolia cv Carlos genome sequencing.</title>
        <authorList>
            <person name="Huff M."/>
            <person name="Hulse-Kemp A."/>
            <person name="Scheffler B."/>
            <person name="Youngblood R."/>
            <person name="Simpson S."/>
            <person name="Babiker E."/>
            <person name="Staton M."/>
        </authorList>
    </citation>
    <scope>NUCLEOTIDE SEQUENCE [LARGE SCALE GENOMIC DNA]</scope>
    <source>
        <tissue evidence="11">Leaf</tissue>
    </source>
</reference>
<evidence type="ECO:0000313" key="12">
    <source>
        <dbReference type="Proteomes" id="UP001168098"/>
    </source>
</evidence>
<evidence type="ECO:0000259" key="9">
    <source>
        <dbReference type="Pfam" id="PF23559"/>
    </source>
</evidence>
<dbReference type="FunFam" id="1.10.10.10:FF:000322">
    <property type="entry name" value="Probable disease resistance protein At1g63360"/>
    <property type="match status" value="1"/>
</dbReference>
<sequence length="898" mass="102444">MGNVCSISISMDNMISGCWAATGGQATHVCEFEEKFDAVKLALEDLKDFRNDMKRKIDTFEEQRLEQLDQVQRWFSRVEDVETEASQLIKDGTTEIQKLCLGGYCSRNCISSYRLGKKLAKKVEDLNNLRSTRLFDMVADRLPPASVDERPSEPTVGMMSTFNKVWSCLGEEQVGIIGLYGLGGVGKTTLLTQINNEFLKTTHDFDVVIWAVVSRDPDFPKVQDEIGKKVGFCDGIWRNKSRDEKAIDIFRALRKKRFVLLLDDIWEPVNLSVLGVPVPNEENKSKLVFTTRSEDVCRQMEAQKNIKVECLAWQESWDLFQKKVGQDTLDSNAEIPMLAEMVAKECCGLPLALVIIGRAMACKKTTEEWNYAIKVLQGAASIFPGMGDRVFPILKFSFDSLPSDAIKSCFLYCSLFPEDFNILKENLIDYWIGEGFLHEFDDIDEARNQGHNIIGILLNACLLEKSSRDIIRMHDVVRDMALWIACEHGKVKDEFFVRTRVGLIEAPEFTRWVSAKRISLMENRIEKLTRAPPCPNLLTLFLDRNNLRMITNGFFQFMPDLRVLSLSRNRRLTEIPLEICNLVSLQYLDLSHTNIRLLPIELKNLQNLKCLNLNFTQILNVIPRHLISSFSFLRVLRMYSCDFSDELTNCSVLSGGNEDLLEELESLKQLHDLSITLESATALLRICDSKLQSCTRDVYLKILYGETSLNISSLENMKCLEKLCISNCSTLESLVIDYVGEEKNLLASYNLHNSMVRSHKCFNSLKHVRIDYCPILKDLTWLIFAPNLIHLGVVFCPKMEKVLMPLGEGENGSPFAKLELLILIGLPELKSIYWKALRVPHLKEIRVRSCPQLKKLPLNSNSTAGCGTVIYGEKYWANELEWEDEGSRHAFLPCFISW</sequence>
<evidence type="ECO:0000256" key="3">
    <source>
        <dbReference type="ARBA" id="ARBA00022737"/>
    </source>
</evidence>
<dbReference type="Gene3D" id="3.80.10.10">
    <property type="entry name" value="Ribonuclease Inhibitor"/>
    <property type="match status" value="2"/>
</dbReference>
<dbReference type="Pfam" id="PF23598">
    <property type="entry name" value="LRR_14"/>
    <property type="match status" value="1"/>
</dbReference>
<dbReference type="InterPro" id="IPR027417">
    <property type="entry name" value="P-loop_NTPase"/>
</dbReference>
<evidence type="ECO:0000259" key="8">
    <source>
        <dbReference type="Pfam" id="PF00931"/>
    </source>
</evidence>
<dbReference type="GO" id="GO:0005524">
    <property type="term" value="F:ATP binding"/>
    <property type="evidence" value="ECO:0007669"/>
    <property type="project" value="UniProtKB-KW"/>
</dbReference>
<dbReference type="Gene3D" id="1.10.10.10">
    <property type="entry name" value="Winged helix-like DNA-binding domain superfamily/Winged helix DNA-binding domain"/>
    <property type="match status" value="1"/>
</dbReference>
<dbReference type="Gene3D" id="3.40.50.300">
    <property type="entry name" value="P-loop containing nucleotide triphosphate hydrolases"/>
    <property type="match status" value="1"/>
</dbReference>
<evidence type="ECO:0008006" key="13">
    <source>
        <dbReference type="Google" id="ProtNLM"/>
    </source>
</evidence>
<evidence type="ECO:0000256" key="1">
    <source>
        <dbReference type="ARBA" id="ARBA00008894"/>
    </source>
</evidence>
<dbReference type="SUPFAM" id="SSF52540">
    <property type="entry name" value="P-loop containing nucleoside triphosphate hydrolases"/>
    <property type="match status" value="1"/>
</dbReference>
<dbReference type="InterPro" id="IPR002182">
    <property type="entry name" value="NB-ARC"/>
</dbReference>
<dbReference type="FunFam" id="3.40.50.300:FF:001091">
    <property type="entry name" value="Probable disease resistance protein At1g61300"/>
    <property type="match status" value="1"/>
</dbReference>
<feature type="domain" description="Disease resistance R13L4/SHOC-2-like LRR" evidence="10">
    <location>
        <begin position="558"/>
        <end position="733"/>
    </location>
</feature>
<dbReference type="PRINTS" id="PR00364">
    <property type="entry name" value="DISEASERSIST"/>
</dbReference>
<dbReference type="InterPro" id="IPR036388">
    <property type="entry name" value="WH-like_DNA-bd_sf"/>
</dbReference>
<dbReference type="InterPro" id="IPR055414">
    <property type="entry name" value="LRR_R13L4/SHOC2-like"/>
</dbReference>
<dbReference type="InterPro" id="IPR042197">
    <property type="entry name" value="Apaf_helical"/>
</dbReference>
<dbReference type="Gene3D" id="1.10.8.430">
    <property type="entry name" value="Helical domain of apoptotic protease-activating factors"/>
    <property type="match status" value="1"/>
</dbReference>
<dbReference type="InterPro" id="IPR050905">
    <property type="entry name" value="Plant_NBS-LRR"/>
</dbReference>
<name>A0AA39DQ08_VITRO</name>
<keyword evidence="3" id="KW-0677">Repeat</keyword>
<evidence type="ECO:0000313" key="11">
    <source>
        <dbReference type="EMBL" id="KAJ9692921.1"/>
    </source>
</evidence>
<evidence type="ECO:0000256" key="7">
    <source>
        <dbReference type="SAM" id="Coils"/>
    </source>
</evidence>
<organism evidence="11 12">
    <name type="scientific">Vitis rotundifolia</name>
    <name type="common">Muscadine grape</name>
    <dbReference type="NCBI Taxonomy" id="103349"/>
    <lineage>
        <taxon>Eukaryota</taxon>
        <taxon>Viridiplantae</taxon>
        <taxon>Streptophyta</taxon>
        <taxon>Embryophyta</taxon>
        <taxon>Tracheophyta</taxon>
        <taxon>Spermatophyta</taxon>
        <taxon>Magnoliopsida</taxon>
        <taxon>eudicotyledons</taxon>
        <taxon>Gunneridae</taxon>
        <taxon>Pentapetalae</taxon>
        <taxon>rosids</taxon>
        <taxon>Vitales</taxon>
        <taxon>Vitaceae</taxon>
        <taxon>Viteae</taxon>
        <taxon>Vitis</taxon>
    </lineage>
</organism>
<proteinExistence type="inferred from homology"/>
<dbReference type="PANTHER" id="PTHR33463">
    <property type="entry name" value="NB-ARC DOMAIN-CONTAINING PROTEIN-RELATED"/>
    <property type="match status" value="1"/>
</dbReference>
<dbReference type="PANTHER" id="PTHR33463:SF220">
    <property type="entry name" value="NB-ARC DOMAIN-CONTAINING PROTEIN"/>
    <property type="match status" value="1"/>
</dbReference>
<dbReference type="FunFam" id="1.10.8.430:FF:000003">
    <property type="entry name" value="Probable disease resistance protein At5g66910"/>
    <property type="match status" value="1"/>
</dbReference>
<evidence type="ECO:0000256" key="6">
    <source>
        <dbReference type="ARBA" id="ARBA00022840"/>
    </source>
</evidence>
<dbReference type="InterPro" id="IPR058922">
    <property type="entry name" value="WHD_DRP"/>
</dbReference>
<keyword evidence="7" id="KW-0175">Coiled coil</keyword>
<evidence type="ECO:0000256" key="4">
    <source>
        <dbReference type="ARBA" id="ARBA00022741"/>
    </source>
</evidence>
<dbReference type="EMBL" id="JARBHA010000009">
    <property type="protein sequence ID" value="KAJ9692921.1"/>
    <property type="molecule type" value="Genomic_DNA"/>
</dbReference>